<dbReference type="Proteomes" id="UP000234653">
    <property type="component" value="Chromosome"/>
</dbReference>
<dbReference type="RefSeq" id="WP_057738430.1">
    <property type="nucleotide sequence ID" value="NZ_AZDQ01000018.1"/>
</dbReference>
<keyword evidence="2" id="KW-0560">Oxidoreductase</keyword>
<evidence type="ECO:0000313" key="4">
    <source>
        <dbReference type="EMBL" id="AUI71909.1"/>
    </source>
</evidence>
<dbReference type="InterPro" id="IPR051545">
    <property type="entry name" value="NAD(P)H_dehydrogenase_qn"/>
</dbReference>
<dbReference type="KEGG" id="lali:LA20249_06860"/>
<dbReference type="PANTHER" id="PTHR10204">
    <property type="entry name" value="NAD P H OXIDOREDUCTASE-RELATED"/>
    <property type="match status" value="1"/>
</dbReference>
<dbReference type="InterPro" id="IPR003680">
    <property type="entry name" value="Flavodoxin_fold"/>
</dbReference>
<sequence>MKTIIYAHPNASSFNHEILNRLSNHLSRNDEEYQIIDLYEDGFDPVLSAKDLATYSQGKTHDPLVKKYQRQILNSSELIFIFPIWWHNMPAMLKGFFDKVMLSGFAYDETAEWKGLLTNIERAVVITTSATTKDYLVNNCGDPIQNVFIKRTLVDVGLNPKETRWIHVGKVNQISADERQKFLNNFIKQYENKIKM</sequence>
<dbReference type="STRING" id="1423720.FC67_GL000490"/>
<comment type="similarity">
    <text evidence="1">Belongs to the NAD(P)H dehydrogenase (quinone) family.</text>
</comment>
<dbReference type="AlphaFoldDB" id="A0A2K9HHA9"/>
<gene>
    <name evidence="4" type="ORF">LA20249_06860</name>
</gene>
<accession>A0A2K9HHA9</accession>
<protein>
    <submittedName>
        <fullName evidence="4">Flavodoxin</fullName>
    </submittedName>
</protein>
<feature type="domain" description="Flavodoxin-like fold" evidence="3">
    <location>
        <begin position="4"/>
        <end position="158"/>
    </location>
</feature>
<dbReference type="GO" id="GO:0003955">
    <property type="term" value="F:NAD(P)H dehydrogenase (quinone) activity"/>
    <property type="evidence" value="ECO:0007669"/>
    <property type="project" value="TreeGrafter"/>
</dbReference>
<dbReference type="InterPro" id="IPR029039">
    <property type="entry name" value="Flavoprotein-like_sf"/>
</dbReference>
<proteinExistence type="inferred from homology"/>
<dbReference type="Pfam" id="PF02525">
    <property type="entry name" value="Flavodoxin_2"/>
    <property type="match status" value="1"/>
</dbReference>
<evidence type="ECO:0000259" key="3">
    <source>
        <dbReference type="Pfam" id="PF02525"/>
    </source>
</evidence>
<dbReference type="OrthoDB" id="9798454at2"/>
<keyword evidence="5" id="KW-1185">Reference proteome</keyword>
<reference evidence="4 5" key="1">
    <citation type="submission" date="2016-12" db="EMBL/GenBank/DDBJ databases">
        <title>The whole genome sequencing and assembly of Lactobacillus alimentarius DSM 20249T strain.</title>
        <authorList>
            <person name="Lee Y.-J."/>
            <person name="Yi H."/>
            <person name="Bahn Y.-S."/>
            <person name="Kim J.F."/>
            <person name="Lee D.-W."/>
        </authorList>
    </citation>
    <scope>NUCLEOTIDE SEQUENCE [LARGE SCALE GENOMIC DNA]</scope>
    <source>
        <strain evidence="4 5">DSM 20249</strain>
    </source>
</reference>
<organism evidence="4 5">
    <name type="scientific">Companilactobacillus alimentarius DSM 20249</name>
    <dbReference type="NCBI Taxonomy" id="1423720"/>
    <lineage>
        <taxon>Bacteria</taxon>
        <taxon>Bacillati</taxon>
        <taxon>Bacillota</taxon>
        <taxon>Bacilli</taxon>
        <taxon>Lactobacillales</taxon>
        <taxon>Lactobacillaceae</taxon>
        <taxon>Companilactobacillus</taxon>
    </lineage>
</organism>
<dbReference type="SUPFAM" id="SSF52218">
    <property type="entry name" value="Flavoproteins"/>
    <property type="match status" value="1"/>
</dbReference>
<evidence type="ECO:0000256" key="1">
    <source>
        <dbReference type="ARBA" id="ARBA00006252"/>
    </source>
</evidence>
<dbReference type="Gene3D" id="3.40.50.360">
    <property type="match status" value="1"/>
</dbReference>
<dbReference type="GO" id="GO:0005829">
    <property type="term" value="C:cytosol"/>
    <property type="evidence" value="ECO:0007669"/>
    <property type="project" value="TreeGrafter"/>
</dbReference>
<dbReference type="EMBL" id="CP018867">
    <property type="protein sequence ID" value="AUI71909.1"/>
    <property type="molecule type" value="Genomic_DNA"/>
</dbReference>
<name>A0A2K9HHA9_9LACO</name>
<dbReference type="PANTHER" id="PTHR10204:SF34">
    <property type="entry name" value="NAD(P)H DEHYDROGENASE [QUINONE] 1 ISOFORM 1"/>
    <property type="match status" value="1"/>
</dbReference>
<evidence type="ECO:0000313" key="5">
    <source>
        <dbReference type="Proteomes" id="UP000234653"/>
    </source>
</evidence>
<evidence type="ECO:0000256" key="2">
    <source>
        <dbReference type="ARBA" id="ARBA00023002"/>
    </source>
</evidence>